<dbReference type="SMART" id="SM00086">
    <property type="entry name" value="PAC"/>
    <property type="match status" value="2"/>
</dbReference>
<dbReference type="CDD" id="cd00130">
    <property type="entry name" value="PAS"/>
    <property type="match status" value="2"/>
</dbReference>
<evidence type="ECO:0000259" key="13">
    <source>
        <dbReference type="PROSITE" id="PS50112"/>
    </source>
</evidence>
<comment type="catalytic activity">
    <reaction evidence="1">
        <text>ATP + protein L-histidine = ADP + protein N-phospho-L-histidine.</text>
        <dbReference type="EC" id="2.7.13.3"/>
    </reaction>
</comment>
<dbReference type="SUPFAM" id="SSF47384">
    <property type="entry name" value="Homodimeric domain of signal transducing histidine kinase"/>
    <property type="match status" value="1"/>
</dbReference>
<dbReference type="SUPFAM" id="SSF55874">
    <property type="entry name" value="ATPase domain of HSP90 chaperone/DNA topoisomerase II/histidine kinase"/>
    <property type="match status" value="1"/>
</dbReference>
<evidence type="ECO:0000256" key="5">
    <source>
        <dbReference type="ARBA" id="ARBA00022679"/>
    </source>
</evidence>
<protein>
    <recommendedName>
        <fullName evidence="3">histidine kinase</fullName>
        <ecNumber evidence="3">2.7.13.3</ecNumber>
    </recommendedName>
</protein>
<evidence type="ECO:0000256" key="8">
    <source>
        <dbReference type="ARBA" id="ARBA00022989"/>
    </source>
</evidence>
<dbReference type="PROSITE" id="PS50109">
    <property type="entry name" value="HIS_KIN"/>
    <property type="match status" value="1"/>
</dbReference>
<keyword evidence="5" id="KW-0808">Transferase</keyword>
<gene>
    <name evidence="16" type="ORF">ACFO5X_02270</name>
</gene>
<dbReference type="SMART" id="SM00388">
    <property type="entry name" value="HisKA"/>
    <property type="match status" value="1"/>
</dbReference>
<keyword evidence="6 11" id="KW-0812">Transmembrane</keyword>
<keyword evidence="8 11" id="KW-1133">Transmembrane helix</keyword>
<dbReference type="PANTHER" id="PTHR43711:SF1">
    <property type="entry name" value="HISTIDINE KINASE 1"/>
    <property type="match status" value="1"/>
</dbReference>
<dbReference type="SMART" id="SM00091">
    <property type="entry name" value="PAS"/>
    <property type="match status" value="3"/>
</dbReference>
<dbReference type="InterPro" id="IPR005467">
    <property type="entry name" value="His_kinase_dom"/>
</dbReference>
<keyword evidence="17" id="KW-1185">Reference proteome</keyword>
<keyword evidence="7" id="KW-0418">Kinase</keyword>
<dbReference type="InterPro" id="IPR042240">
    <property type="entry name" value="CHASE_sf"/>
</dbReference>
<evidence type="ECO:0000313" key="17">
    <source>
        <dbReference type="Proteomes" id="UP001595973"/>
    </source>
</evidence>
<dbReference type="InterPro" id="IPR013655">
    <property type="entry name" value="PAS_fold_3"/>
</dbReference>
<feature type="domain" description="PAS" evidence="13">
    <location>
        <begin position="344"/>
        <end position="397"/>
    </location>
</feature>
<feature type="domain" description="PAC" evidence="14">
    <location>
        <begin position="662"/>
        <end position="714"/>
    </location>
</feature>
<dbReference type="InterPro" id="IPR001610">
    <property type="entry name" value="PAC"/>
</dbReference>
<dbReference type="InterPro" id="IPR036097">
    <property type="entry name" value="HisK_dim/P_sf"/>
</dbReference>
<dbReference type="Pfam" id="PF03924">
    <property type="entry name" value="CHASE"/>
    <property type="match status" value="1"/>
</dbReference>
<comment type="caution">
    <text evidence="16">The sequence shown here is derived from an EMBL/GenBank/DDBJ whole genome shotgun (WGS) entry which is preliminary data.</text>
</comment>
<keyword evidence="10 11" id="KW-0472">Membrane</keyword>
<dbReference type="InterPro" id="IPR050736">
    <property type="entry name" value="Sensor_HK_Regulatory"/>
</dbReference>
<dbReference type="InterPro" id="IPR004358">
    <property type="entry name" value="Sig_transdc_His_kin-like_C"/>
</dbReference>
<evidence type="ECO:0000256" key="9">
    <source>
        <dbReference type="ARBA" id="ARBA00023012"/>
    </source>
</evidence>
<dbReference type="PRINTS" id="PR00344">
    <property type="entry name" value="BCTRLSENSOR"/>
</dbReference>
<evidence type="ECO:0000256" key="7">
    <source>
        <dbReference type="ARBA" id="ARBA00022777"/>
    </source>
</evidence>
<dbReference type="InterPro" id="IPR035965">
    <property type="entry name" value="PAS-like_dom_sf"/>
</dbReference>
<dbReference type="Proteomes" id="UP001595973">
    <property type="component" value="Unassembled WGS sequence"/>
</dbReference>
<feature type="domain" description="PAC" evidence="14">
    <location>
        <begin position="533"/>
        <end position="586"/>
    </location>
</feature>
<dbReference type="InterPro" id="IPR000014">
    <property type="entry name" value="PAS"/>
</dbReference>
<dbReference type="Gene3D" id="3.30.450.20">
    <property type="entry name" value="PAS domain"/>
    <property type="match status" value="3"/>
</dbReference>
<dbReference type="InterPro" id="IPR000700">
    <property type="entry name" value="PAS-assoc_C"/>
</dbReference>
<evidence type="ECO:0000259" key="12">
    <source>
        <dbReference type="PROSITE" id="PS50109"/>
    </source>
</evidence>
<dbReference type="EMBL" id="JBHSGI010000002">
    <property type="protein sequence ID" value="MFC4667368.1"/>
    <property type="molecule type" value="Genomic_DNA"/>
</dbReference>
<evidence type="ECO:0000259" key="14">
    <source>
        <dbReference type="PROSITE" id="PS50113"/>
    </source>
</evidence>
<dbReference type="SMART" id="SM01079">
    <property type="entry name" value="CHASE"/>
    <property type="match status" value="1"/>
</dbReference>
<dbReference type="EC" id="2.7.13.3" evidence="3"/>
<dbReference type="SMART" id="SM00387">
    <property type="entry name" value="HATPase_c"/>
    <property type="match status" value="1"/>
</dbReference>
<dbReference type="InterPro" id="IPR003661">
    <property type="entry name" value="HisK_dim/P_dom"/>
</dbReference>
<proteinExistence type="predicted"/>
<dbReference type="Pfam" id="PF02518">
    <property type="entry name" value="HATPase_c"/>
    <property type="match status" value="1"/>
</dbReference>
<dbReference type="InterPro" id="IPR036890">
    <property type="entry name" value="HATPase_C_sf"/>
</dbReference>
<dbReference type="PROSITE" id="PS50113">
    <property type="entry name" value="PAC"/>
    <property type="match status" value="2"/>
</dbReference>
<evidence type="ECO:0000256" key="4">
    <source>
        <dbReference type="ARBA" id="ARBA00022553"/>
    </source>
</evidence>
<dbReference type="Pfam" id="PF08447">
    <property type="entry name" value="PAS_3"/>
    <property type="match status" value="1"/>
</dbReference>
<dbReference type="Gene3D" id="3.30.565.10">
    <property type="entry name" value="Histidine kinase-like ATPase, C-terminal domain"/>
    <property type="match status" value="1"/>
</dbReference>
<dbReference type="RefSeq" id="WP_380715486.1">
    <property type="nucleotide sequence ID" value="NZ_JBHSGI010000002.1"/>
</dbReference>
<name>A0ABV9KBN2_9RHOB</name>
<accession>A0ABV9KBN2</accession>
<dbReference type="PROSITE" id="PS50112">
    <property type="entry name" value="PAS"/>
    <property type="match status" value="1"/>
</dbReference>
<sequence length="936" mass="105706">MIVRVKPFRFLLLAICLSLTFLATWVVKNIAESRSIEVFQTLTTDNLTALNERLKSYAQSLNAMTGLFVASDQVTKEDVTNYVSHIDPEKNFPGLTGLGLVVPARQSTLPAFLDKLRAEGVTELDIHPDSNADEKMVVQYLEPADDPQGMLGLDIAFDDDLRQDAIDARDSGQTRITKTLRLDEKADTQPIFLMFHPVYRASMPTDTEAQRQQAFFGWVFGRIVGSRLLRVLTLYQDDLFEVSVFDGSAIDPDRLIYGTQRPDGMHDELYSVTKTVDMFGRDWTIHWESTPKFEAAQPFRAPYVILIVGLGITGLFDLIIFLLSRNERKFLTQVREKSSALKTSEDEYRSVFEKAHVGILTLDAGGVVMRANETAVTTLGRDEDLIVGQVIDSILPELDIALNEGKCFNAPGPSGVERVLDYRQTQWRTAEGKLRRTILLLDVTEQENHLTKIRETEKRWNLALKGAQIGVFDIDLTTGKSVVSDNWRRLMGVELEDEEFDPQTVFMSRVHPDDREMLRASDAACIRGETVRSSARYRVRFNDNEWRWMQSDATVVDWDSDGRALRYVGAQTDVTDQMIAQNALALSEERFRLVFFHAPVGKAIAVGRHRFTAVNEAMCNFLGYTEEELLTSVRLRDVLDRKDLADIFAEIDARRDAGESAMQAEKQFILRDGTKSWGLISISWTVDENLGDLLFIVQINDISEVKEMERTKSEFVSTISHELRTPLTSIRGALELMSSTELADLPDKRKRLLDIARQNSDRLLQLVNDVLDLERIESRQFEFQYSDESIAELLEEGCEINMPMAQKLRQTLVIEQADPDTFVNVDRNRFGQVLSNLISNACKFSEPDNVVRLSAVEEGAFVKVSVTNRGAGIPDSFRQRVFQPFSQADGTDTRKVGGTGLGLNIAKQIVERMGGQIGFASVVNQETTFWFTCPRA</sequence>
<dbReference type="Pfam" id="PF13188">
    <property type="entry name" value="PAS_8"/>
    <property type="match status" value="1"/>
</dbReference>
<dbReference type="PROSITE" id="PS50839">
    <property type="entry name" value="CHASE"/>
    <property type="match status" value="1"/>
</dbReference>
<evidence type="ECO:0000256" key="3">
    <source>
        <dbReference type="ARBA" id="ARBA00012438"/>
    </source>
</evidence>
<dbReference type="InterPro" id="IPR006189">
    <property type="entry name" value="CHASE_dom"/>
</dbReference>
<evidence type="ECO:0000256" key="6">
    <source>
        <dbReference type="ARBA" id="ARBA00022692"/>
    </source>
</evidence>
<feature type="domain" description="Histidine kinase" evidence="12">
    <location>
        <begin position="718"/>
        <end position="936"/>
    </location>
</feature>
<keyword evidence="4" id="KW-0597">Phosphoprotein</keyword>
<dbReference type="Gene3D" id="1.10.287.130">
    <property type="match status" value="1"/>
</dbReference>
<dbReference type="Pfam" id="PF13426">
    <property type="entry name" value="PAS_9"/>
    <property type="match status" value="1"/>
</dbReference>
<feature type="transmembrane region" description="Helical" evidence="11">
    <location>
        <begin position="301"/>
        <end position="323"/>
    </location>
</feature>
<reference evidence="17" key="1">
    <citation type="journal article" date="2019" name="Int. J. Syst. Evol. Microbiol.">
        <title>The Global Catalogue of Microorganisms (GCM) 10K type strain sequencing project: providing services to taxonomists for standard genome sequencing and annotation.</title>
        <authorList>
            <consortium name="The Broad Institute Genomics Platform"/>
            <consortium name="The Broad Institute Genome Sequencing Center for Infectious Disease"/>
            <person name="Wu L."/>
            <person name="Ma J."/>
        </authorList>
    </citation>
    <scope>NUCLEOTIDE SEQUENCE [LARGE SCALE GENOMIC DNA]</scope>
    <source>
        <strain evidence="17">CGMCC 4.7283</strain>
    </source>
</reference>
<feature type="domain" description="CHASE" evidence="15">
    <location>
        <begin position="125"/>
        <end position="286"/>
    </location>
</feature>
<evidence type="ECO:0000256" key="2">
    <source>
        <dbReference type="ARBA" id="ARBA00004370"/>
    </source>
</evidence>
<evidence type="ECO:0000313" key="16">
    <source>
        <dbReference type="EMBL" id="MFC4667368.1"/>
    </source>
</evidence>
<dbReference type="Gene3D" id="3.30.450.350">
    <property type="entry name" value="CHASE domain"/>
    <property type="match status" value="1"/>
</dbReference>
<dbReference type="PANTHER" id="PTHR43711">
    <property type="entry name" value="TWO-COMPONENT HISTIDINE KINASE"/>
    <property type="match status" value="1"/>
</dbReference>
<keyword evidence="9" id="KW-0902">Two-component regulatory system</keyword>
<dbReference type="NCBIfam" id="TIGR00229">
    <property type="entry name" value="sensory_box"/>
    <property type="match status" value="1"/>
</dbReference>
<dbReference type="SUPFAM" id="SSF55785">
    <property type="entry name" value="PYP-like sensor domain (PAS domain)"/>
    <property type="match status" value="3"/>
</dbReference>
<evidence type="ECO:0000256" key="1">
    <source>
        <dbReference type="ARBA" id="ARBA00000085"/>
    </source>
</evidence>
<organism evidence="16 17">
    <name type="scientific">Seohaeicola nanhaiensis</name>
    <dbReference type="NCBI Taxonomy" id="1387282"/>
    <lineage>
        <taxon>Bacteria</taxon>
        <taxon>Pseudomonadati</taxon>
        <taxon>Pseudomonadota</taxon>
        <taxon>Alphaproteobacteria</taxon>
        <taxon>Rhodobacterales</taxon>
        <taxon>Roseobacteraceae</taxon>
        <taxon>Seohaeicola</taxon>
    </lineage>
</organism>
<dbReference type="CDD" id="cd00082">
    <property type="entry name" value="HisKA"/>
    <property type="match status" value="1"/>
</dbReference>
<dbReference type="InterPro" id="IPR003594">
    <property type="entry name" value="HATPase_dom"/>
</dbReference>
<evidence type="ECO:0000256" key="11">
    <source>
        <dbReference type="SAM" id="Phobius"/>
    </source>
</evidence>
<dbReference type="Pfam" id="PF00512">
    <property type="entry name" value="HisKA"/>
    <property type="match status" value="1"/>
</dbReference>
<evidence type="ECO:0000256" key="10">
    <source>
        <dbReference type="ARBA" id="ARBA00023136"/>
    </source>
</evidence>
<evidence type="ECO:0000259" key="15">
    <source>
        <dbReference type="PROSITE" id="PS50839"/>
    </source>
</evidence>
<comment type="subcellular location">
    <subcellularLocation>
        <location evidence="2">Membrane</location>
    </subcellularLocation>
</comment>